<dbReference type="SMART" id="SM01217">
    <property type="entry name" value="Fn3_like"/>
    <property type="match status" value="1"/>
</dbReference>
<dbReference type="Pfam" id="PF00933">
    <property type="entry name" value="Glyco_hydro_3"/>
    <property type="match status" value="1"/>
</dbReference>
<keyword evidence="4" id="KW-0326">Glycosidase</keyword>
<sequence>MEEKMLYKDASQPVEARVEDLLSRMTLEEKAAQLCGDLAASFIVDGKLSHEALVEKFKDGHGRITQYSLVGLVSPKQIAEITNQLQDFFVNETRLGIPVALQSENLCGYPGAGGTLFPAQINVGATWEPELAEEMSSIIGQESRAVGITSAMSPVIDVSRDPRWGRTYETYGEDQYLISQMGIHYVRGMQNQGVSCIAKHFLGYAETQAGLNTATTRLNDRELYEVFATPFEAADKEAGLDAMMANYAEIDGLPVIDNKKIARDLLRDQMEFEGMLTSDGAAVLKSYNYFKVADSYYEAGLLAKKAGCDTEIPVGASFRNLPNYVKSGELDEALLDESVRRILTIKFKRGLFENPYCEIEKLEEALMNTEKEKVSRKIAQESLVLLKNDGILPLKKGTKVAVIGPHADSLRYPVSGYTYPAYIEMMDAARKKNADVSFNGIIDEQAKAEAEEKTPKGPFDTMFEMLDQEDVKQLDDMNGVLRKLHAKSLREVLSDRFETVYAEGCDIIKTSEDGFADAVKAAEESDVVVMALGGNCGWVNVTGGEGKDRQSLELPGVQEKLLETVAATGKPIVIVLYGPGIFSVNWAVEHVSGIIQAWMPGPFAGEVVANVLDGTANPGGKLNVTVPRSAGQIPIFYNHKNGSGYASGSDATSATIFSGGYTDGPGTPLYPFGYGLSYTEFKVENLKIGEKEVPTDGKIEVSCSVSNTGKAAGDEVVQLYQSFHGAHVVRPNKQLSGFKRVHLKPGETKQLMFHLDTAQLGYYNEEMEFVVEPGQLDIMVGTSSEDLPLKDTVTLTGKKNNVAGRRSYTCQVEEA</sequence>
<dbReference type="InterPro" id="IPR017853">
    <property type="entry name" value="GH"/>
</dbReference>
<dbReference type="InterPro" id="IPR050288">
    <property type="entry name" value="Cellulose_deg_GH3"/>
</dbReference>
<dbReference type="AlphaFoldDB" id="A0A174C0Z0"/>
<dbReference type="InterPro" id="IPR013783">
    <property type="entry name" value="Ig-like_fold"/>
</dbReference>
<feature type="domain" description="Fibronectin type III-like" evidence="3">
    <location>
        <begin position="715"/>
        <end position="784"/>
    </location>
</feature>
<dbReference type="InterPro" id="IPR002772">
    <property type="entry name" value="Glyco_hydro_3_C"/>
</dbReference>
<dbReference type="Gene3D" id="3.40.50.1700">
    <property type="entry name" value="Glycoside hydrolase family 3 C-terminal domain"/>
    <property type="match status" value="1"/>
</dbReference>
<gene>
    <name evidence="4" type="primary">bglX_3</name>
    <name evidence="4" type="ORF">ERS852392_02074</name>
</gene>
<reference evidence="4 5" key="1">
    <citation type="submission" date="2015-09" db="EMBL/GenBank/DDBJ databases">
        <authorList>
            <consortium name="Pathogen Informatics"/>
        </authorList>
    </citation>
    <scope>NUCLEOTIDE SEQUENCE [LARGE SCALE GENOMIC DNA]</scope>
    <source>
        <strain evidence="4 5">2789STDY5608835</strain>
    </source>
</reference>
<evidence type="ECO:0000313" key="4">
    <source>
        <dbReference type="EMBL" id="CUO06517.1"/>
    </source>
</evidence>
<evidence type="ECO:0000259" key="3">
    <source>
        <dbReference type="SMART" id="SM01217"/>
    </source>
</evidence>
<organism evidence="4 5">
    <name type="scientific">Roseburia inulinivorans</name>
    <dbReference type="NCBI Taxonomy" id="360807"/>
    <lineage>
        <taxon>Bacteria</taxon>
        <taxon>Bacillati</taxon>
        <taxon>Bacillota</taxon>
        <taxon>Clostridia</taxon>
        <taxon>Lachnospirales</taxon>
        <taxon>Lachnospiraceae</taxon>
        <taxon>Roseburia</taxon>
    </lineage>
</organism>
<name>A0A174C0Z0_9FIRM</name>
<dbReference type="InterPro" id="IPR036962">
    <property type="entry name" value="Glyco_hydro_3_N_sf"/>
</dbReference>
<dbReference type="InterPro" id="IPR026891">
    <property type="entry name" value="Fn3-like"/>
</dbReference>
<comment type="similarity">
    <text evidence="1">Belongs to the glycosyl hydrolase 3 family.</text>
</comment>
<dbReference type="GO" id="GO:0005975">
    <property type="term" value="P:carbohydrate metabolic process"/>
    <property type="evidence" value="ECO:0007669"/>
    <property type="project" value="InterPro"/>
</dbReference>
<evidence type="ECO:0000256" key="1">
    <source>
        <dbReference type="ARBA" id="ARBA00005336"/>
    </source>
</evidence>
<proteinExistence type="inferred from homology"/>
<dbReference type="InterPro" id="IPR036881">
    <property type="entry name" value="Glyco_hydro_3_C_sf"/>
</dbReference>
<dbReference type="Proteomes" id="UP000095395">
    <property type="component" value="Unassembled WGS sequence"/>
</dbReference>
<protein>
    <submittedName>
        <fullName evidence="4">Periplasmic beta-glucosidase</fullName>
        <ecNumber evidence="4">3.2.1.21</ecNumber>
    </submittedName>
</protein>
<dbReference type="Gene3D" id="3.20.20.300">
    <property type="entry name" value="Glycoside hydrolase, family 3, N-terminal domain"/>
    <property type="match status" value="1"/>
</dbReference>
<dbReference type="Pfam" id="PF01915">
    <property type="entry name" value="Glyco_hydro_3_C"/>
    <property type="match status" value="1"/>
</dbReference>
<dbReference type="EC" id="3.2.1.21" evidence="4"/>
<dbReference type="FunFam" id="2.60.40.10:FF:000495">
    <property type="entry name" value="Periplasmic beta-glucosidase"/>
    <property type="match status" value="1"/>
</dbReference>
<dbReference type="SUPFAM" id="SSF52279">
    <property type="entry name" value="Beta-D-glucan exohydrolase, C-terminal domain"/>
    <property type="match status" value="1"/>
</dbReference>
<dbReference type="EMBL" id="CYYR01000013">
    <property type="protein sequence ID" value="CUO06517.1"/>
    <property type="molecule type" value="Genomic_DNA"/>
</dbReference>
<dbReference type="GO" id="GO:0008422">
    <property type="term" value="F:beta-glucosidase activity"/>
    <property type="evidence" value="ECO:0007669"/>
    <property type="project" value="UniProtKB-EC"/>
</dbReference>
<dbReference type="Gene3D" id="2.60.40.10">
    <property type="entry name" value="Immunoglobulins"/>
    <property type="match status" value="1"/>
</dbReference>
<evidence type="ECO:0000313" key="5">
    <source>
        <dbReference type="Proteomes" id="UP000095395"/>
    </source>
</evidence>
<evidence type="ECO:0000256" key="2">
    <source>
        <dbReference type="ARBA" id="ARBA00022801"/>
    </source>
</evidence>
<dbReference type="InterPro" id="IPR001764">
    <property type="entry name" value="Glyco_hydro_3_N"/>
</dbReference>
<dbReference type="PRINTS" id="PR00133">
    <property type="entry name" value="GLHYDRLASE3"/>
</dbReference>
<dbReference type="PANTHER" id="PTHR42715">
    <property type="entry name" value="BETA-GLUCOSIDASE"/>
    <property type="match status" value="1"/>
</dbReference>
<dbReference type="PANTHER" id="PTHR42715:SF10">
    <property type="entry name" value="BETA-GLUCOSIDASE"/>
    <property type="match status" value="1"/>
</dbReference>
<dbReference type="Pfam" id="PF14310">
    <property type="entry name" value="Fn3-like"/>
    <property type="match status" value="1"/>
</dbReference>
<keyword evidence="2 4" id="KW-0378">Hydrolase</keyword>
<dbReference type="SUPFAM" id="SSF51445">
    <property type="entry name" value="(Trans)glycosidases"/>
    <property type="match status" value="1"/>
</dbReference>
<accession>A0A174C0Z0</accession>
<dbReference type="RefSeq" id="WP_055302199.1">
    <property type="nucleotide sequence ID" value="NZ_CYYR01000013.1"/>
</dbReference>